<name>A0A2P5F3W0_TREOI</name>
<comment type="caution">
    <text evidence="1">The sequence shown here is derived from an EMBL/GenBank/DDBJ whole genome shotgun (WGS) entry which is preliminary data.</text>
</comment>
<proteinExistence type="predicted"/>
<evidence type="ECO:0000313" key="1">
    <source>
        <dbReference type="EMBL" id="PON92483.1"/>
    </source>
</evidence>
<accession>A0A2P5F3W0</accession>
<sequence>MEKLKPAIPESLKCMVDQNPTTGAPPTRRAVQCPSPLPSKINALHGVFQLNKLLLVILVTPHRRVTSANPP</sequence>
<dbReference type="AlphaFoldDB" id="A0A2P5F3W0"/>
<organism evidence="1 2">
    <name type="scientific">Trema orientale</name>
    <name type="common">Charcoal tree</name>
    <name type="synonym">Celtis orientalis</name>
    <dbReference type="NCBI Taxonomy" id="63057"/>
    <lineage>
        <taxon>Eukaryota</taxon>
        <taxon>Viridiplantae</taxon>
        <taxon>Streptophyta</taxon>
        <taxon>Embryophyta</taxon>
        <taxon>Tracheophyta</taxon>
        <taxon>Spermatophyta</taxon>
        <taxon>Magnoliopsida</taxon>
        <taxon>eudicotyledons</taxon>
        <taxon>Gunneridae</taxon>
        <taxon>Pentapetalae</taxon>
        <taxon>rosids</taxon>
        <taxon>fabids</taxon>
        <taxon>Rosales</taxon>
        <taxon>Cannabaceae</taxon>
        <taxon>Trema</taxon>
    </lineage>
</organism>
<evidence type="ECO:0000313" key="2">
    <source>
        <dbReference type="Proteomes" id="UP000237000"/>
    </source>
</evidence>
<dbReference type="Proteomes" id="UP000237000">
    <property type="component" value="Unassembled WGS sequence"/>
</dbReference>
<gene>
    <name evidence="1" type="ORF">TorRG33x02_118070</name>
</gene>
<keyword evidence="2" id="KW-1185">Reference proteome</keyword>
<protein>
    <submittedName>
        <fullName evidence="1">Uncharacterized protein</fullName>
    </submittedName>
</protein>
<dbReference type="InParanoid" id="A0A2P5F3W0"/>
<reference evidence="2" key="1">
    <citation type="submission" date="2016-06" db="EMBL/GenBank/DDBJ databases">
        <title>Parallel loss of symbiosis genes in relatives of nitrogen-fixing non-legume Parasponia.</title>
        <authorList>
            <person name="Van Velzen R."/>
            <person name="Holmer R."/>
            <person name="Bu F."/>
            <person name="Rutten L."/>
            <person name="Van Zeijl A."/>
            <person name="Liu W."/>
            <person name="Santuari L."/>
            <person name="Cao Q."/>
            <person name="Sharma T."/>
            <person name="Shen D."/>
            <person name="Roswanjaya Y."/>
            <person name="Wardhani T."/>
            <person name="Kalhor M.S."/>
            <person name="Jansen J."/>
            <person name="Van den Hoogen J."/>
            <person name="Gungor B."/>
            <person name="Hartog M."/>
            <person name="Hontelez J."/>
            <person name="Verver J."/>
            <person name="Yang W.-C."/>
            <person name="Schijlen E."/>
            <person name="Repin R."/>
            <person name="Schilthuizen M."/>
            <person name="Schranz E."/>
            <person name="Heidstra R."/>
            <person name="Miyata K."/>
            <person name="Fedorova E."/>
            <person name="Kohlen W."/>
            <person name="Bisseling T."/>
            <person name="Smit S."/>
            <person name="Geurts R."/>
        </authorList>
    </citation>
    <scope>NUCLEOTIDE SEQUENCE [LARGE SCALE GENOMIC DNA]</scope>
    <source>
        <strain evidence="2">cv. RG33-2</strain>
    </source>
</reference>
<dbReference type="EMBL" id="JXTC01000065">
    <property type="protein sequence ID" value="PON92483.1"/>
    <property type="molecule type" value="Genomic_DNA"/>
</dbReference>